<reference evidence="13" key="1">
    <citation type="submission" date="2025-08" db="UniProtKB">
        <authorList>
            <consortium name="RefSeq"/>
        </authorList>
    </citation>
    <scope>IDENTIFICATION</scope>
    <source>
        <tissue evidence="13">Leaf</tissue>
    </source>
</reference>
<dbReference type="InterPro" id="IPR018022">
    <property type="entry name" value="IPT"/>
</dbReference>
<keyword evidence="7 11" id="KW-0547">Nucleotide-binding</keyword>
<evidence type="ECO:0000256" key="7">
    <source>
        <dbReference type="ARBA" id="ARBA00022741"/>
    </source>
</evidence>
<name>A0A6J1AKJ3_9ROSI</name>
<dbReference type="PANTHER" id="PTHR11088">
    <property type="entry name" value="TRNA DIMETHYLALLYLTRANSFERASE"/>
    <property type="match status" value="1"/>
</dbReference>
<dbReference type="GO" id="GO:0005524">
    <property type="term" value="F:ATP binding"/>
    <property type="evidence" value="ECO:0007669"/>
    <property type="project" value="UniProtKB-KW"/>
</dbReference>
<keyword evidence="5" id="KW-0819">tRNA processing</keyword>
<dbReference type="EC" id="2.5.1.75" evidence="3"/>
<dbReference type="FunFam" id="1.10.20.140:FF:000007">
    <property type="entry name" value="tRNA dimethylallyltransferase 9"/>
    <property type="match status" value="1"/>
</dbReference>
<dbReference type="InterPro" id="IPR039657">
    <property type="entry name" value="Dimethylallyltransferase"/>
</dbReference>
<dbReference type="GO" id="GO:0009691">
    <property type="term" value="P:cytokinin biosynthetic process"/>
    <property type="evidence" value="ECO:0007669"/>
    <property type="project" value="UniProtKB-KW"/>
</dbReference>
<dbReference type="Gene3D" id="3.40.50.300">
    <property type="entry name" value="P-loop containing nucleotide triphosphate hydrolases"/>
    <property type="match status" value="1"/>
</dbReference>
<evidence type="ECO:0000256" key="2">
    <source>
        <dbReference type="ARBA" id="ARBA00005842"/>
    </source>
</evidence>
<dbReference type="SUPFAM" id="SSF52540">
    <property type="entry name" value="P-loop containing nucleoside triphosphate hydrolases"/>
    <property type="match status" value="1"/>
</dbReference>
<gene>
    <name evidence="13" type="primary">LOC110418954</name>
</gene>
<dbReference type="Proteomes" id="UP000504621">
    <property type="component" value="Unplaced"/>
</dbReference>
<dbReference type="InterPro" id="IPR027417">
    <property type="entry name" value="P-loop_NTPase"/>
</dbReference>
<protein>
    <recommendedName>
        <fullName evidence="3">tRNA dimethylallyltransferase</fullName>
        <ecNumber evidence="3">2.5.1.75</ecNumber>
    </recommendedName>
</protein>
<evidence type="ECO:0000256" key="6">
    <source>
        <dbReference type="ARBA" id="ARBA00022712"/>
    </source>
</evidence>
<keyword evidence="8 11" id="KW-0067">ATP-binding</keyword>
<evidence type="ECO:0000256" key="9">
    <source>
        <dbReference type="ARBA" id="ARBA00022842"/>
    </source>
</evidence>
<comment type="catalytic activity">
    <reaction evidence="10">
        <text>adenosine(37) in tRNA + dimethylallyl diphosphate = N(6)-dimethylallyladenosine(37) in tRNA + diphosphate</text>
        <dbReference type="Rhea" id="RHEA:26482"/>
        <dbReference type="Rhea" id="RHEA-COMP:10162"/>
        <dbReference type="Rhea" id="RHEA-COMP:10375"/>
        <dbReference type="ChEBI" id="CHEBI:33019"/>
        <dbReference type="ChEBI" id="CHEBI:57623"/>
        <dbReference type="ChEBI" id="CHEBI:74411"/>
        <dbReference type="ChEBI" id="CHEBI:74415"/>
        <dbReference type="EC" id="2.5.1.75"/>
    </reaction>
</comment>
<evidence type="ECO:0000256" key="3">
    <source>
        <dbReference type="ARBA" id="ARBA00012665"/>
    </source>
</evidence>
<evidence type="ECO:0000256" key="4">
    <source>
        <dbReference type="ARBA" id="ARBA00022679"/>
    </source>
</evidence>
<accession>A0A6J1AKJ3</accession>
<proteinExistence type="inferred from homology"/>
<comment type="cofactor">
    <cofactor evidence="1">
        <name>Mg(2+)</name>
        <dbReference type="ChEBI" id="CHEBI:18420"/>
    </cofactor>
</comment>
<keyword evidence="6" id="KW-0203">Cytokinin biosynthesis</keyword>
<dbReference type="GeneID" id="110418954"/>
<organism evidence="12 13">
    <name type="scientific">Herrania umbratica</name>
    <dbReference type="NCBI Taxonomy" id="108875"/>
    <lineage>
        <taxon>Eukaryota</taxon>
        <taxon>Viridiplantae</taxon>
        <taxon>Streptophyta</taxon>
        <taxon>Embryophyta</taxon>
        <taxon>Tracheophyta</taxon>
        <taxon>Spermatophyta</taxon>
        <taxon>Magnoliopsida</taxon>
        <taxon>eudicotyledons</taxon>
        <taxon>Gunneridae</taxon>
        <taxon>Pentapetalae</taxon>
        <taxon>rosids</taxon>
        <taxon>malvids</taxon>
        <taxon>Malvales</taxon>
        <taxon>Malvaceae</taxon>
        <taxon>Byttnerioideae</taxon>
        <taxon>Herrania</taxon>
    </lineage>
</organism>
<dbReference type="AlphaFoldDB" id="A0A6J1AKJ3"/>
<dbReference type="RefSeq" id="XP_021287458.1">
    <property type="nucleotide sequence ID" value="XM_021431783.1"/>
</dbReference>
<keyword evidence="4 11" id="KW-0808">Transferase</keyword>
<keyword evidence="12" id="KW-1185">Reference proteome</keyword>
<sequence length="448" mass="50961">MIPSGIYSLRSIRLPQKPIFPSLLRTRKTLTTTSSSVSINKKKEKKEKVIVISGPTGAGKSRLALELAKRLNGEIISADSVQVYRGLDVGSAKPSSSDRKEVPHHLIDILHPSEDYSVGQFFEDARQVTRDILNSGRVPIVTGGTGLYLRWFIYGKPDVPKASLEIAAKVYSELADFERHGDWENAVQLVVKAGDPKAQSLAANDWYRLRRSLEIIRSSGSPPSAFQIPYNSFRHQIDSSETTDSHDLNSSADAPGQDTVKDLDYEFICFFLSSPRLDLYRLIDLRCEHMLSETDGILSEARWLLDTGLQPNSNSATRAIGYRQAMEYLLRCRDEGGISSTRDFYYFLSEFQKASRNFAKRQLTWFRNELIYRWLNASQPLEKVLNFVYDAYNDESGTLDVPESLKMKKDVSNRREASELKAYRTRNRHFVSCEDCSDILDWIRRTQG</sequence>
<dbReference type="NCBIfam" id="TIGR00174">
    <property type="entry name" value="miaA"/>
    <property type="match status" value="1"/>
</dbReference>
<dbReference type="OrthoDB" id="775260at2759"/>
<dbReference type="GO" id="GO:0052381">
    <property type="term" value="F:tRNA dimethylallyltransferase activity"/>
    <property type="evidence" value="ECO:0007669"/>
    <property type="project" value="UniProtKB-EC"/>
</dbReference>
<dbReference type="PANTHER" id="PTHR11088:SF60">
    <property type="entry name" value="TRNA DIMETHYLALLYLTRANSFERASE"/>
    <property type="match status" value="1"/>
</dbReference>
<dbReference type="Pfam" id="PF01715">
    <property type="entry name" value="IPPT"/>
    <property type="match status" value="1"/>
</dbReference>
<evidence type="ECO:0000313" key="12">
    <source>
        <dbReference type="Proteomes" id="UP000504621"/>
    </source>
</evidence>
<comment type="similarity">
    <text evidence="2 11">Belongs to the IPP transferase family.</text>
</comment>
<dbReference type="GO" id="GO:0006400">
    <property type="term" value="P:tRNA modification"/>
    <property type="evidence" value="ECO:0007669"/>
    <property type="project" value="TreeGrafter"/>
</dbReference>
<evidence type="ECO:0000256" key="5">
    <source>
        <dbReference type="ARBA" id="ARBA00022694"/>
    </source>
</evidence>
<evidence type="ECO:0000256" key="10">
    <source>
        <dbReference type="ARBA" id="ARBA00049563"/>
    </source>
</evidence>
<evidence type="ECO:0000313" key="13">
    <source>
        <dbReference type="RefSeq" id="XP_021287458.1"/>
    </source>
</evidence>
<evidence type="ECO:0000256" key="1">
    <source>
        <dbReference type="ARBA" id="ARBA00001946"/>
    </source>
</evidence>
<dbReference type="HAMAP" id="MF_00185">
    <property type="entry name" value="IPP_trans"/>
    <property type="match status" value="1"/>
</dbReference>
<evidence type="ECO:0000256" key="8">
    <source>
        <dbReference type="ARBA" id="ARBA00022840"/>
    </source>
</evidence>
<dbReference type="Gene3D" id="1.10.20.140">
    <property type="match status" value="1"/>
</dbReference>
<keyword evidence="9" id="KW-0460">Magnesium</keyword>
<evidence type="ECO:0000256" key="11">
    <source>
        <dbReference type="RuleBase" id="RU003785"/>
    </source>
</evidence>